<protein>
    <submittedName>
        <fullName evidence="2">Uncharacterized protein</fullName>
    </submittedName>
</protein>
<evidence type="ECO:0000313" key="3">
    <source>
        <dbReference type="Proteomes" id="UP001362999"/>
    </source>
</evidence>
<dbReference type="Proteomes" id="UP001362999">
    <property type="component" value="Unassembled WGS sequence"/>
</dbReference>
<accession>A0AAW0EG46</accession>
<feature type="region of interest" description="Disordered" evidence="1">
    <location>
        <begin position="1"/>
        <end position="28"/>
    </location>
</feature>
<sequence>MAGDNGELLQQEEGCESTHEEEEGEGYRYLGTGVGSYNRDGECVCDHQWMGGRDVFHEEEEWNALGREGVHMEGRSQVGRHVSSWMVGRVNKEGGRVEEKEEEESQKNARNAIATRQDRIRVSFFAFRIEAVETDVRAVGCIGIGIRTIDTEDLRKTEIDIGGVALSEIREDEKRASVYSKKEKRVVDCWQIYSAESSKRSTDKKTDGWRRAMLYREPGLDRST</sequence>
<reference evidence="2 3" key="1">
    <citation type="journal article" date="2024" name="J Genomics">
        <title>Draft genome sequencing and assembly of Favolaschia claudopus CIRM-BRFM 2984 isolated from oak limbs.</title>
        <authorList>
            <person name="Navarro D."/>
            <person name="Drula E."/>
            <person name="Chaduli D."/>
            <person name="Cazenave R."/>
            <person name="Ahrendt S."/>
            <person name="Wang J."/>
            <person name="Lipzen A."/>
            <person name="Daum C."/>
            <person name="Barry K."/>
            <person name="Grigoriev I.V."/>
            <person name="Favel A."/>
            <person name="Rosso M.N."/>
            <person name="Martin F."/>
        </authorList>
    </citation>
    <scope>NUCLEOTIDE SEQUENCE [LARGE SCALE GENOMIC DNA]</scope>
    <source>
        <strain evidence="2 3">CIRM-BRFM 2984</strain>
    </source>
</reference>
<evidence type="ECO:0000313" key="2">
    <source>
        <dbReference type="EMBL" id="KAK7063576.1"/>
    </source>
</evidence>
<keyword evidence="3" id="KW-1185">Reference proteome</keyword>
<dbReference type="EMBL" id="JAWWNJ010000001">
    <property type="protein sequence ID" value="KAK7063576.1"/>
    <property type="molecule type" value="Genomic_DNA"/>
</dbReference>
<evidence type="ECO:0000256" key="1">
    <source>
        <dbReference type="SAM" id="MobiDB-lite"/>
    </source>
</evidence>
<proteinExistence type="predicted"/>
<dbReference type="AlphaFoldDB" id="A0AAW0EG46"/>
<gene>
    <name evidence="2" type="ORF">R3P38DRAFT_3415655</name>
</gene>
<feature type="compositionally biased region" description="Acidic residues" evidence="1">
    <location>
        <begin position="13"/>
        <end position="24"/>
    </location>
</feature>
<name>A0AAW0EG46_9AGAR</name>
<comment type="caution">
    <text evidence="2">The sequence shown here is derived from an EMBL/GenBank/DDBJ whole genome shotgun (WGS) entry which is preliminary data.</text>
</comment>
<organism evidence="2 3">
    <name type="scientific">Favolaschia claudopus</name>
    <dbReference type="NCBI Taxonomy" id="2862362"/>
    <lineage>
        <taxon>Eukaryota</taxon>
        <taxon>Fungi</taxon>
        <taxon>Dikarya</taxon>
        <taxon>Basidiomycota</taxon>
        <taxon>Agaricomycotina</taxon>
        <taxon>Agaricomycetes</taxon>
        <taxon>Agaricomycetidae</taxon>
        <taxon>Agaricales</taxon>
        <taxon>Marasmiineae</taxon>
        <taxon>Mycenaceae</taxon>
        <taxon>Favolaschia</taxon>
    </lineage>
</organism>